<protein>
    <submittedName>
        <fullName evidence="1">Uncharacterized protein</fullName>
    </submittedName>
</protein>
<comment type="caution">
    <text evidence="1">The sequence shown here is derived from an EMBL/GenBank/DDBJ whole genome shotgun (WGS) entry which is preliminary data.</text>
</comment>
<evidence type="ECO:0000313" key="1">
    <source>
        <dbReference type="EMBL" id="KAG2635179.1"/>
    </source>
</evidence>
<organism evidence="1 2">
    <name type="scientific">Panicum virgatum</name>
    <name type="common">Blackwell switchgrass</name>
    <dbReference type="NCBI Taxonomy" id="38727"/>
    <lineage>
        <taxon>Eukaryota</taxon>
        <taxon>Viridiplantae</taxon>
        <taxon>Streptophyta</taxon>
        <taxon>Embryophyta</taxon>
        <taxon>Tracheophyta</taxon>
        <taxon>Spermatophyta</taxon>
        <taxon>Magnoliopsida</taxon>
        <taxon>Liliopsida</taxon>
        <taxon>Poales</taxon>
        <taxon>Poaceae</taxon>
        <taxon>PACMAD clade</taxon>
        <taxon>Panicoideae</taxon>
        <taxon>Panicodae</taxon>
        <taxon>Paniceae</taxon>
        <taxon>Panicinae</taxon>
        <taxon>Panicum</taxon>
        <taxon>Panicum sect. Hiantes</taxon>
    </lineage>
</organism>
<dbReference type="Proteomes" id="UP000823388">
    <property type="component" value="Chromosome 2N"/>
</dbReference>
<proteinExistence type="predicted"/>
<keyword evidence="2" id="KW-1185">Reference proteome</keyword>
<name>A0A8T0VUM9_PANVG</name>
<sequence>MVEVAGGCYCKICARRGLLNLLECPFLFVPGWRWRAVRRWTVMRRTRFCSVSCNIQRGPLIRLMAGLLGESSTRSLYRSTIEVVLCIALLPESVARRISRTSSPDGRFPLGALPDMELLSPMVPWSRSLLLCQCDVVQA</sequence>
<dbReference type="AlphaFoldDB" id="A0A8T0VUM9"/>
<evidence type="ECO:0000313" key="2">
    <source>
        <dbReference type="Proteomes" id="UP000823388"/>
    </source>
</evidence>
<gene>
    <name evidence="1" type="ORF">PVAP13_2NG336189</name>
</gene>
<reference evidence="1" key="1">
    <citation type="submission" date="2020-05" db="EMBL/GenBank/DDBJ databases">
        <title>WGS assembly of Panicum virgatum.</title>
        <authorList>
            <person name="Lovell J.T."/>
            <person name="Jenkins J."/>
            <person name="Shu S."/>
            <person name="Juenger T.E."/>
            <person name="Schmutz J."/>
        </authorList>
    </citation>
    <scope>NUCLEOTIDE SEQUENCE</scope>
    <source>
        <strain evidence="1">AP13</strain>
    </source>
</reference>
<dbReference type="EMBL" id="CM029040">
    <property type="protein sequence ID" value="KAG2635179.1"/>
    <property type="molecule type" value="Genomic_DNA"/>
</dbReference>
<accession>A0A8T0VUM9</accession>